<keyword evidence="2" id="KW-1185">Reference proteome</keyword>
<accession>A0A8J8B3L0</accession>
<proteinExistence type="predicted"/>
<dbReference type="Proteomes" id="UP000730161">
    <property type="component" value="Unassembled WGS sequence"/>
</dbReference>
<evidence type="ECO:0000313" key="1">
    <source>
        <dbReference type="EMBL" id="MBR1368320.1"/>
    </source>
</evidence>
<evidence type="ECO:0000313" key="2">
    <source>
        <dbReference type="Proteomes" id="UP000730161"/>
    </source>
</evidence>
<protein>
    <submittedName>
        <fullName evidence="1">Uncharacterized protein</fullName>
    </submittedName>
</protein>
<dbReference type="EMBL" id="JWHL01000002">
    <property type="protein sequence ID" value="MBR1368320.1"/>
    <property type="molecule type" value="Genomic_DNA"/>
</dbReference>
<dbReference type="AlphaFoldDB" id="A0A8J8B3L0"/>
<name>A0A8J8B3L0_9EURY</name>
<sequence length="65" mass="7378">MFGSGNVCCHDPGIYCMRGEDRFVLLRGLSEVESIPEIFGFVSGTKMEIEVERSDCTVKPFFTYF</sequence>
<organism evidence="1 2">
    <name type="scientific">Methanocalculus chunghsingensis</name>
    <dbReference type="NCBI Taxonomy" id="156457"/>
    <lineage>
        <taxon>Archaea</taxon>
        <taxon>Methanobacteriati</taxon>
        <taxon>Methanobacteriota</taxon>
        <taxon>Stenosarchaea group</taxon>
        <taxon>Methanomicrobia</taxon>
        <taxon>Methanomicrobiales</taxon>
        <taxon>Methanocalculaceae</taxon>
        <taxon>Methanocalculus</taxon>
    </lineage>
</organism>
<comment type="caution">
    <text evidence="1">The sequence shown here is derived from an EMBL/GenBank/DDBJ whole genome shotgun (WGS) entry which is preliminary data.</text>
</comment>
<reference evidence="1" key="1">
    <citation type="submission" date="2014-12" db="EMBL/GenBank/DDBJ databases">
        <authorList>
            <person name="Huang H.-H."/>
            <person name="Chen S.-C."/>
            <person name="Lai M.-C."/>
        </authorList>
    </citation>
    <scope>NUCLEOTIDE SEQUENCE</scope>
    <source>
        <strain evidence="1">K1F9705b</strain>
    </source>
</reference>
<gene>
    <name evidence="1" type="ORF">RJ53_01925</name>
</gene>